<protein>
    <submittedName>
        <fullName evidence="1">Uncharacterized protein</fullName>
    </submittedName>
</protein>
<evidence type="ECO:0000313" key="2">
    <source>
        <dbReference type="Proteomes" id="UP001050975"/>
    </source>
</evidence>
<dbReference type="RefSeq" id="WP_226576062.1">
    <property type="nucleotide sequence ID" value="NZ_BLAY01000013.1"/>
</dbReference>
<gene>
    <name evidence="1" type="ORF">MiSe_12110</name>
</gene>
<dbReference type="AlphaFoldDB" id="A0AAV3X8R2"/>
<dbReference type="Proteomes" id="UP001050975">
    <property type="component" value="Unassembled WGS sequence"/>
</dbReference>
<reference evidence="1" key="1">
    <citation type="submission" date="2019-10" db="EMBL/GenBank/DDBJ databases">
        <title>Draft genome sequece of Microseira wollei NIES-4236.</title>
        <authorList>
            <person name="Yamaguchi H."/>
            <person name="Suzuki S."/>
            <person name="Kawachi M."/>
        </authorList>
    </citation>
    <scope>NUCLEOTIDE SEQUENCE</scope>
    <source>
        <strain evidence="1">NIES-4236</strain>
    </source>
</reference>
<comment type="caution">
    <text evidence="1">The sequence shown here is derived from an EMBL/GenBank/DDBJ whole genome shotgun (WGS) entry which is preliminary data.</text>
</comment>
<proteinExistence type="predicted"/>
<name>A0AAV3X8R2_9CYAN</name>
<keyword evidence="2" id="KW-1185">Reference proteome</keyword>
<accession>A0AAV3X8R2</accession>
<dbReference type="EMBL" id="BLAY01000013">
    <property type="protein sequence ID" value="GET36460.1"/>
    <property type="molecule type" value="Genomic_DNA"/>
</dbReference>
<sequence length="174" mass="20150">MNITSNFNWKIAERNLENYALPPDDPLGELSAFELGLRRFCYECDRQVIVEIGDLQFTVFFDPDICMLLEDRFPQQIGELGQGKSIRIDFAESYQITVILTPRGERIDCQLRKFGYEHSQQDYDLDKEQVLGELRKFLVEVMQLAVDNGYVTLEDKERFIAPAFPEKVKSAIVA</sequence>
<organism evidence="1 2">
    <name type="scientific">Microseira wollei NIES-4236</name>
    <dbReference type="NCBI Taxonomy" id="2530354"/>
    <lineage>
        <taxon>Bacteria</taxon>
        <taxon>Bacillati</taxon>
        <taxon>Cyanobacteriota</taxon>
        <taxon>Cyanophyceae</taxon>
        <taxon>Oscillatoriophycideae</taxon>
        <taxon>Aerosakkonematales</taxon>
        <taxon>Aerosakkonemataceae</taxon>
        <taxon>Microseira</taxon>
    </lineage>
</organism>
<evidence type="ECO:0000313" key="1">
    <source>
        <dbReference type="EMBL" id="GET36460.1"/>
    </source>
</evidence>